<name>A0AAW0UIF5_SCYPA</name>
<evidence type="ECO:0000256" key="5">
    <source>
        <dbReference type="PROSITE-ProRule" id="PRU00076"/>
    </source>
</evidence>
<dbReference type="InterPro" id="IPR007110">
    <property type="entry name" value="Ig-like_dom"/>
</dbReference>
<dbReference type="Proteomes" id="UP001487740">
    <property type="component" value="Unassembled WGS sequence"/>
</dbReference>
<protein>
    <recommendedName>
        <fullName evidence="11">Protein vein</fullName>
    </recommendedName>
</protein>
<feature type="compositionally biased region" description="Basic residues" evidence="6">
    <location>
        <begin position="253"/>
        <end position="268"/>
    </location>
</feature>
<dbReference type="SMART" id="SM00409">
    <property type="entry name" value="IG"/>
    <property type="match status" value="1"/>
</dbReference>
<evidence type="ECO:0000256" key="2">
    <source>
        <dbReference type="ARBA" id="ARBA00022737"/>
    </source>
</evidence>
<dbReference type="Gene3D" id="2.60.40.10">
    <property type="entry name" value="Immunoglobulins"/>
    <property type="match status" value="2"/>
</dbReference>
<feature type="domain" description="EGF-like" evidence="7">
    <location>
        <begin position="469"/>
        <end position="508"/>
    </location>
</feature>
<evidence type="ECO:0000256" key="6">
    <source>
        <dbReference type="SAM" id="MobiDB-lite"/>
    </source>
</evidence>
<dbReference type="PANTHER" id="PTHR12231:SF253">
    <property type="entry name" value="DPR-INTERACTING PROTEIN ETA, ISOFORM B-RELATED"/>
    <property type="match status" value="1"/>
</dbReference>
<evidence type="ECO:0000313" key="10">
    <source>
        <dbReference type="Proteomes" id="UP001487740"/>
    </source>
</evidence>
<evidence type="ECO:0000256" key="4">
    <source>
        <dbReference type="ARBA" id="ARBA00023319"/>
    </source>
</evidence>
<feature type="region of interest" description="Disordered" evidence="6">
    <location>
        <begin position="253"/>
        <end position="418"/>
    </location>
</feature>
<dbReference type="Pfam" id="PF13927">
    <property type="entry name" value="Ig_3"/>
    <property type="match status" value="1"/>
</dbReference>
<dbReference type="SMART" id="SM00408">
    <property type="entry name" value="IGc2"/>
    <property type="match status" value="1"/>
</dbReference>
<dbReference type="PROSITE" id="PS01186">
    <property type="entry name" value="EGF_2"/>
    <property type="match status" value="1"/>
</dbReference>
<keyword evidence="5" id="KW-0245">EGF-like domain</keyword>
<feature type="compositionally biased region" description="Basic residues" evidence="6">
    <location>
        <begin position="282"/>
        <end position="296"/>
    </location>
</feature>
<dbReference type="InterPro" id="IPR000742">
    <property type="entry name" value="EGF"/>
</dbReference>
<feature type="disulfide bond" evidence="5">
    <location>
        <begin position="479"/>
        <end position="496"/>
    </location>
</feature>
<feature type="disulfide bond" evidence="5">
    <location>
        <begin position="498"/>
        <end position="507"/>
    </location>
</feature>
<keyword evidence="1" id="KW-0732">Signal</keyword>
<keyword evidence="10" id="KW-1185">Reference proteome</keyword>
<dbReference type="PROSITE" id="PS00022">
    <property type="entry name" value="EGF_1"/>
    <property type="match status" value="1"/>
</dbReference>
<dbReference type="CDD" id="cd00054">
    <property type="entry name" value="EGF_CA"/>
    <property type="match status" value="1"/>
</dbReference>
<dbReference type="PANTHER" id="PTHR12231">
    <property type="entry name" value="CTX-RELATED TYPE I TRANSMEMBRANE PROTEIN"/>
    <property type="match status" value="1"/>
</dbReference>
<keyword evidence="2" id="KW-0677">Repeat</keyword>
<feature type="domain" description="Ig-like" evidence="8">
    <location>
        <begin position="202"/>
        <end position="238"/>
    </location>
</feature>
<dbReference type="GO" id="GO:0043005">
    <property type="term" value="C:neuron projection"/>
    <property type="evidence" value="ECO:0007669"/>
    <property type="project" value="TreeGrafter"/>
</dbReference>
<organism evidence="9 10">
    <name type="scientific">Scylla paramamosain</name>
    <name type="common">Mud crab</name>
    <dbReference type="NCBI Taxonomy" id="85552"/>
    <lineage>
        <taxon>Eukaryota</taxon>
        <taxon>Metazoa</taxon>
        <taxon>Ecdysozoa</taxon>
        <taxon>Arthropoda</taxon>
        <taxon>Crustacea</taxon>
        <taxon>Multicrustacea</taxon>
        <taxon>Malacostraca</taxon>
        <taxon>Eumalacostraca</taxon>
        <taxon>Eucarida</taxon>
        <taxon>Decapoda</taxon>
        <taxon>Pleocyemata</taxon>
        <taxon>Brachyura</taxon>
        <taxon>Eubrachyura</taxon>
        <taxon>Portunoidea</taxon>
        <taxon>Portunidae</taxon>
        <taxon>Portuninae</taxon>
        <taxon>Scylla</taxon>
    </lineage>
</organism>
<evidence type="ECO:0000256" key="1">
    <source>
        <dbReference type="ARBA" id="ARBA00022729"/>
    </source>
</evidence>
<evidence type="ECO:0000259" key="8">
    <source>
        <dbReference type="PROSITE" id="PS50835"/>
    </source>
</evidence>
<feature type="compositionally biased region" description="Basic residues" evidence="6">
    <location>
        <begin position="310"/>
        <end position="322"/>
    </location>
</feature>
<dbReference type="SUPFAM" id="SSF48726">
    <property type="entry name" value="Immunoglobulin"/>
    <property type="match status" value="1"/>
</dbReference>
<dbReference type="AlphaFoldDB" id="A0AAW0UIF5"/>
<dbReference type="InterPro" id="IPR003599">
    <property type="entry name" value="Ig_sub"/>
</dbReference>
<accession>A0AAW0UIF5</accession>
<sequence>MKAPCCLLGAAALPRPPERASGTPRPARGSAACRASYTCMLCVCWVVLVVVTRASAYAACPVRTDARDVASKAYVSPQVVEAVVREVGPRVPGRPYTVTVTVNKKLRGYRGRARVKKRDILTLTFRYPLADTDGGFSAEESDSDGDCLVSAALQPRHKYLLFLSGSNERGAEPLPVAPPETASRKLRRLVRKTVCKNCAQAPRVRGLQDDSVVEGYNLTLECSAEGLPPPELVWYKDGAPLTSGRHVRVRSWTKRLKKRRKSLGRHARSPAVVGVQAESNGRRRPPLRSLRRRHDPSRHASTSEAVERRRASRGVRRGRKGKIVAEDSERDRRRRQGKREERRRRIGRDGRRRILPTNDDDASSPATRRRQADAERQQNPSSSRRWNKDSDATPAGGGSKKSGRRGRRPITPSQQRVVQVSEVKIHDTSRRRDAGQYKCVARSVVGEAEIEANIRVVRPTVPSINPHTLVEKCPYDGYCLNGGTCMMFTVVGELVCQCAEGFKGQRCQEKEVYPTFNRNCHGPIRNLRHSQGRRCPRNQPAALWELLQQTLALRRQHKVTPWTKTQLLLWPTARPRAVTWPP</sequence>
<evidence type="ECO:0000313" key="9">
    <source>
        <dbReference type="EMBL" id="KAK8398482.1"/>
    </source>
</evidence>
<proteinExistence type="predicted"/>
<dbReference type="InterPro" id="IPR013783">
    <property type="entry name" value="Ig-like_fold"/>
</dbReference>
<keyword evidence="4" id="KW-0393">Immunoglobulin domain</keyword>
<comment type="caution">
    <text evidence="5">Lacks conserved residue(s) required for the propagation of feature annotation.</text>
</comment>
<reference evidence="9 10" key="1">
    <citation type="submission" date="2023-03" db="EMBL/GenBank/DDBJ databases">
        <title>High-quality genome of Scylla paramamosain provides insights in environmental adaptation.</title>
        <authorList>
            <person name="Zhang L."/>
        </authorList>
    </citation>
    <scope>NUCLEOTIDE SEQUENCE [LARGE SCALE GENOMIC DNA]</scope>
    <source>
        <strain evidence="9">LZ_2023a</strain>
        <tissue evidence="9">Muscle</tissue>
    </source>
</reference>
<dbReference type="PROSITE" id="PS50835">
    <property type="entry name" value="IG_LIKE"/>
    <property type="match status" value="1"/>
</dbReference>
<dbReference type="PROSITE" id="PS50026">
    <property type="entry name" value="EGF_3"/>
    <property type="match status" value="1"/>
</dbReference>
<dbReference type="InterPro" id="IPR051170">
    <property type="entry name" value="Neural/epithelial_adhesion"/>
</dbReference>
<gene>
    <name evidence="9" type="ORF">O3P69_003970</name>
</gene>
<dbReference type="InterPro" id="IPR003598">
    <property type="entry name" value="Ig_sub2"/>
</dbReference>
<feature type="compositionally biased region" description="Basic residues" evidence="6">
    <location>
        <begin position="332"/>
        <end position="354"/>
    </location>
</feature>
<evidence type="ECO:0000259" key="7">
    <source>
        <dbReference type="PROSITE" id="PS50026"/>
    </source>
</evidence>
<evidence type="ECO:0000256" key="3">
    <source>
        <dbReference type="ARBA" id="ARBA00023157"/>
    </source>
</evidence>
<dbReference type="Gene3D" id="2.10.25.10">
    <property type="entry name" value="Laminin"/>
    <property type="match status" value="1"/>
</dbReference>
<dbReference type="InterPro" id="IPR036179">
    <property type="entry name" value="Ig-like_dom_sf"/>
</dbReference>
<evidence type="ECO:0008006" key="11">
    <source>
        <dbReference type="Google" id="ProtNLM"/>
    </source>
</evidence>
<comment type="caution">
    <text evidence="9">The sequence shown here is derived from an EMBL/GenBank/DDBJ whole genome shotgun (WGS) entry which is preliminary data.</text>
</comment>
<keyword evidence="3 5" id="KW-1015">Disulfide bond</keyword>
<dbReference type="SUPFAM" id="SSF57196">
    <property type="entry name" value="EGF/Laminin"/>
    <property type="match status" value="1"/>
</dbReference>
<dbReference type="EMBL" id="JARAKH010000012">
    <property type="protein sequence ID" value="KAK8398482.1"/>
    <property type="molecule type" value="Genomic_DNA"/>
</dbReference>